<proteinExistence type="predicted"/>
<sequence>MPLSIENSGCACSFHRATGVTGCGIVSDRGLITPPLRSTQPRPPLCGCLLGRTRENGYWGGVVGRALVFLLIGTYAQLHLAALASLKGEILDLSSRLHSVTQERDLLEKTLTKTQLEKIRLATETEEKLDIQSLRYEERLTELHSVIAELSRKIDRQRALVIREEDDISENEDQDISRDAEGSTTHLADDSELQDVDRTLGDADSSSGENDHKVAESDDLAAAEESHLLNKETATSCHSLQMAALAEELAQQRVENQALQEQLARQEEELKETRGALGGLRGDRDRLRKKIREVESRLQSHAPLSSPPAVINTTGLAVVPKDDMPVCKVAERVMLRKIDRQITGSQLTSLGVCNTLVAESLVSELQEADIQEMRGSDAVRRHYEVEAERLGSRLEHCRAQNTVLALTLEEAKTQADRLSLLVGKYESNATALRLALGYSDRAIEAYDVLVALLESELGLLLANCRAAGIGKQLNIRGESNESEPDSGEMAAILRRASENRRAAETVARHLLSRLDNVSISNAICLSAAPWEEYSHTTSTSSSSDCEWGQSEERRLRDHIGRLKTERSTVRATVVELESCHVEPLAVRHTISLAEARKLDLETAVLMQELMATREDKAELRARVYLLEKERASFELKLSSQEAHHAAQLATIQHLQVQLQETEQLLESRSKAIEIVSSSLQRLRENDEFLLIWGEANKIIVTNNLQPLSLPRQKKPPMRYTSPATAFTSTSVEDYLHHEYFAIIDTAVGGLKSRFDQEGLDHMRKLERSLLKGEINPVLKMYPEINEKDFEIEQNMFFRLSAPTCVEDALTAFRRLSPENRGGGDASLASESEDCEGEGTGDESELSSALRREARLKGRVQELVSTLDKVSRNSELRQQQSGDLVNDLKRANSALVQTLDRSKKKYQTRLRKLEQQMLAMVERHSAQVRALKQRICSLEDETLQQKAQNYQPQLPQGSHSQSSGASETSL</sequence>
<accession>A0A7R9G140</accession>
<evidence type="ECO:0000259" key="3">
    <source>
        <dbReference type="Pfam" id="PF10506"/>
    </source>
</evidence>
<feature type="region of interest" description="Disordered" evidence="2">
    <location>
        <begin position="945"/>
        <end position="969"/>
    </location>
</feature>
<feature type="coiled-coil region" evidence="1">
    <location>
        <begin position="884"/>
        <end position="922"/>
    </location>
</feature>
<feature type="compositionally biased region" description="Acidic residues" evidence="2">
    <location>
        <begin position="165"/>
        <end position="174"/>
    </location>
</feature>
<feature type="domain" description="Harmonin-binding protein USHBP1 PDZ-binding" evidence="3">
    <location>
        <begin position="389"/>
        <end position="452"/>
    </location>
</feature>
<keyword evidence="1" id="KW-0175">Coiled coil</keyword>
<feature type="domain" description="Harmonin-binding protein USHBP1 PDZ-binding" evidence="3">
    <location>
        <begin position="854"/>
        <end position="920"/>
    </location>
</feature>
<dbReference type="AlphaFoldDB" id="A0A7R9G140"/>
<dbReference type="EMBL" id="OC002362">
    <property type="protein sequence ID" value="CAD7261733.1"/>
    <property type="molecule type" value="Genomic_DNA"/>
</dbReference>
<dbReference type="InterPro" id="IPR019536">
    <property type="entry name" value="USHBP1_PDZ-bd"/>
</dbReference>
<feature type="coiled-coil region" evidence="1">
    <location>
        <begin position="242"/>
        <end position="297"/>
    </location>
</feature>
<feature type="region of interest" description="Disordered" evidence="2">
    <location>
        <begin position="165"/>
        <end position="221"/>
    </location>
</feature>
<organism evidence="4">
    <name type="scientific">Timema shepardi</name>
    <name type="common">Walking stick</name>
    <dbReference type="NCBI Taxonomy" id="629360"/>
    <lineage>
        <taxon>Eukaryota</taxon>
        <taxon>Metazoa</taxon>
        <taxon>Ecdysozoa</taxon>
        <taxon>Arthropoda</taxon>
        <taxon>Hexapoda</taxon>
        <taxon>Insecta</taxon>
        <taxon>Pterygota</taxon>
        <taxon>Neoptera</taxon>
        <taxon>Polyneoptera</taxon>
        <taxon>Phasmatodea</taxon>
        <taxon>Timematodea</taxon>
        <taxon>Timematoidea</taxon>
        <taxon>Timematidae</taxon>
        <taxon>Timema</taxon>
    </lineage>
</organism>
<evidence type="ECO:0000256" key="2">
    <source>
        <dbReference type="SAM" id="MobiDB-lite"/>
    </source>
</evidence>
<dbReference type="InterPro" id="IPR040171">
    <property type="entry name" value="USBP1-like"/>
</dbReference>
<evidence type="ECO:0000256" key="1">
    <source>
        <dbReference type="SAM" id="Coils"/>
    </source>
</evidence>
<name>A0A7R9G140_TIMSH</name>
<feature type="compositionally biased region" description="Acidic residues" evidence="2">
    <location>
        <begin position="830"/>
        <end position="844"/>
    </location>
</feature>
<dbReference type="PANTHER" id="PTHR23347:SF6">
    <property type="entry name" value="FI17904P1"/>
    <property type="match status" value="1"/>
</dbReference>
<dbReference type="Pfam" id="PF10506">
    <property type="entry name" value="USHBP1_PDZ-bd"/>
    <property type="match status" value="2"/>
</dbReference>
<evidence type="ECO:0000313" key="4">
    <source>
        <dbReference type="EMBL" id="CAD7261733.1"/>
    </source>
</evidence>
<gene>
    <name evidence="4" type="ORF">TSIB3V08_LOCUS5860</name>
</gene>
<protein>
    <recommendedName>
        <fullName evidence="3">Harmonin-binding protein USHBP1 PDZ-binding domain-containing protein</fullName>
    </recommendedName>
</protein>
<dbReference type="PANTHER" id="PTHR23347">
    <property type="entry name" value="COLORECTAL MUTANT CANCER PROTEIN MCC PROTEIN -RELATED"/>
    <property type="match status" value="1"/>
</dbReference>
<reference evidence="4" key="1">
    <citation type="submission" date="2020-11" db="EMBL/GenBank/DDBJ databases">
        <authorList>
            <person name="Tran Van P."/>
        </authorList>
    </citation>
    <scope>NUCLEOTIDE SEQUENCE</scope>
</reference>
<feature type="coiled-coil region" evidence="1">
    <location>
        <begin position="609"/>
        <end position="671"/>
    </location>
</feature>
<feature type="region of interest" description="Disordered" evidence="2">
    <location>
        <begin position="816"/>
        <end position="847"/>
    </location>
</feature>